<proteinExistence type="inferred from homology"/>
<feature type="binding site" evidence="7">
    <location>
        <position position="192"/>
    </location>
    <ligand>
        <name>substrate</name>
    </ligand>
</feature>
<evidence type="ECO:0000256" key="1">
    <source>
        <dbReference type="ARBA" id="ARBA00022490"/>
    </source>
</evidence>
<dbReference type="PANTHER" id="PTHR20919">
    <property type="entry name" value="HOMOSERINE O-SUCCINYLTRANSFERASE"/>
    <property type="match status" value="1"/>
</dbReference>
<keyword evidence="1 7" id="KW-0963">Cytoplasm</keyword>
<name>A0ABV2JCD7_9STRE</name>
<dbReference type="EMBL" id="JBEPLN010000001">
    <property type="protein sequence ID" value="MET3633427.1"/>
    <property type="molecule type" value="Genomic_DNA"/>
</dbReference>
<comment type="pathway">
    <text evidence="7">Amino-acid biosynthesis; L-methionine biosynthesis via de novo pathway; O-acetyl-L-homoserine from L-homoserine: step 1/1.</text>
</comment>
<dbReference type="GO" id="GO:0008899">
    <property type="term" value="F:homoserine O-succinyltransferase activity"/>
    <property type="evidence" value="ECO:0007669"/>
    <property type="project" value="UniProtKB-EC"/>
</dbReference>
<keyword evidence="3 7" id="KW-0808">Transferase</keyword>
<dbReference type="SUPFAM" id="SSF52317">
    <property type="entry name" value="Class I glutamine amidotransferase-like"/>
    <property type="match status" value="1"/>
</dbReference>
<dbReference type="PANTHER" id="PTHR20919:SF0">
    <property type="entry name" value="HOMOSERINE O-SUCCINYLTRANSFERASE"/>
    <property type="match status" value="1"/>
</dbReference>
<feature type="site" description="Important for acyl-CoA specificity" evidence="7">
    <location>
        <position position="111"/>
    </location>
</feature>
<comment type="subcellular location">
    <subcellularLocation>
        <location evidence="7">Cytoplasm</location>
    </subcellularLocation>
</comment>
<dbReference type="RefSeq" id="WP_354366998.1">
    <property type="nucleotide sequence ID" value="NZ_JBEPLN010000001.1"/>
</dbReference>
<feature type="site" description="Important for substrate specificity" evidence="7">
    <location>
        <position position="192"/>
    </location>
</feature>
<evidence type="ECO:0000256" key="3">
    <source>
        <dbReference type="ARBA" id="ARBA00022679"/>
    </source>
</evidence>
<feature type="binding site" evidence="7">
    <location>
        <position position="249"/>
    </location>
    <ligand>
        <name>substrate</name>
    </ligand>
</feature>
<dbReference type="Pfam" id="PF04204">
    <property type="entry name" value="HTS"/>
    <property type="match status" value="1"/>
</dbReference>
<evidence type="ECO:0000256" key="7">
    <source>
        <dbReference type="HAMAP-Rule" id="MF_00295"/>
    </source>
</evidence>
<comment type="caution">
    <text evidence="8">The sequence shown here is derived from an EMBL/GenBank/DDBJ whole genome shotgun (WGS) entry which is preliminary data.</text>
</comment>
<feature type="active site" description="Acyl-thioester intermediate" evidence="7">
    <location>
        <position position="142"/>
    </location>
</feature>
<dbReference type="NCBIfam" id="TIGR01001">
    <property type="entry name" value="metA"/>
    <property type="match status" value="1"/>
</dbReference>
<keyword evidence="4 7" id="KW-0486">Methionine biosynthesis</keyword>
<dbReference type="InterPro" id="IPR029062">
    <property type="entry name" value="Class_I_gatase-like"/>
</dbReference>
<evidence type="ECO:0000256" key="4">
    <source>
        <dbReference type="ARBA" id="ARBA00023167"/>
    </source>
</evidence>
<evidence type="ECO:0000256" key="2">
    <source>
        <dbReference type="ARBA" id="ARBA00022605"/>
    </source>
</evidence>
<dbReference type="PIRSF" id="PIRSF000450">
    <property type="entry name" value="H_ser_succinyltr"/>
    <property type="match status" value="1"/>
</dbReference>
<protein>
    <recommendedName>
        <fullName evidence="7">Homoserine O-acetyltransferase</fullName>
        <shortName evidence="7">HAT</shortName>
        <ecNumber evidence="7">2.3.1.31</ecNumber>
    </recommendedName>
    <alternativeName>
        <fullName evidence="7">Homoserine transacetylase</fullName>
        <shortName evidence="7">HTA</shortName>
    </alternativeName>
</protein>
<comment type="caution">
    <text evidence="7">Lacks conserved residue(s) required for the propagation of feature annotation.</text>
</comment>
<dbReference type="HAMAP" id="MF_00295">
    <property type="entry name" value="MetA_acyltransf"/>
    <property type="match status" value="1"/>
</dbReference>
<comment type="function">
    <text evidence="7">Transfers an acetyl group from acetyl-CoA to L-homoserine, forming acetyl-L-homoserine.</text>
</comment>
<keyword evidence="2 7" id="KW-0028">Amino-acid biosynthesis</keyword>
<feature type="active site" description="Proton acceptor" evidence="7">
    <location>
        <position position="235"/>
    </location>
</feature>
<dbReference type="EC" id="2.3.1.31" evidence="7"/>
<evidence type="ECO:0000256" key="5">
    <source>
        <dbReference type="ARBA" id="ARBA00023315"/>
    </source>
</evidence>
<organism evidence="8 9">
    <name type="scientific">Streptococcus porcorum</name>
    <dbReference type="NCBI Taxonomy" id="701526"/>
    <lineage>
        <taxon>Bacteria</taxon>
        <taxon>Bacillati</taxon>
        <taxon>Bacillota</taxon>
        <taxon>Bacilli</taxon>
        <taxon>Lactobacillales</taxon>
        <taxon>Streptococcaceae</taxon>
        <taxon>Streptococcus</taxon>
    </lineage>
</organism>
<sequence>MPIKLDKKLPAVDILRSENIFVMDDTRAAHQDIRPMEVLILNLMPQKEATETQLLRLLANTPLQINVTFLYMASHKSKTTHADHMKTFYKTFDQIKDRYYDGLIITGAPVETLPFEEVDYWDELIGVFAWSKKHVFSTLHLCWGAQAGIYYRYGIDKQPLTHKLSGIYEQEVTDKTSLLMRGFDDSFLAPHSRYTTIQPEDILHRTNLKIVAQGQEAGLSILASRDLREIYSFGHLEYDCATLGKEYERDLQAGISPDLPKNYYPNDDVTKEPKMRWNLAAATFFSNWINYAVYQETPYRLEELEEESSFYGYL</sequence>
<dbReference type="InterPro" id="IPR005697">
    <property type="entry name" value="HST_MetA"/>
</dbReference>
<keyword evidence="9" id="KW-1185">Reference proteome</keyword>
<gene>
    <name evidence="7" type="primary">metAA</name>
    <name evidence="8" type="ORF">ABID28_000057</name>
</gene>
<dbReference type="CDD" id="cd03131">
    <property type="entry name" value="GATase1_HTS"/>
    <property type="match status" value="1"/>
</dbReference>
<accession>A0ABV2JCD7</accession>
<keyword evidence="5 7" id="KW-0012">Acyltransferase</keyword>
<evidence type="ECO:0000256" key="6">
    <source>
        <dbReference type="ARBA" id="ARBA00049043"/>
    </source>
</evidence>
<reference evidence="8 9" key="1">
    <citation type="submission" date="2024-06" db="EMBL/GenBank/DDBJ databases">
        <title>Genomic Encyclopedia of Type Strains, Phase IV (KMG-IV): sequencing the most valuable type-strain genomes for metagenomic binning, comparative biology and taxonomic classification.</title>
        <authorList>
            <person name="Goeker M."/>
        </authorList>
    </citation>
    <scope>NUCLEOTIDE SEQUENCE [LARGE SCALE GENOMIC DNA]</scope>
    <source>
        <strain evidence="8 9">DSM 28302</strain>
    </source>
</reference>
<comment type="similarity">
    <text evidence="7">Belongs to the MetA family.</text>
</comment>
<feature type="binding site" evidence="7">
    <location>
        <position position="163"/>
    </location>
    <ligand>
        <name>substrate</name>
    </ligand>
</feature>
<evidence type="ECO:0000313" key="9">
    <source>
        <dbReference type="Proteomes" id="UP001549037"/>
    </source>
</evidence>
<dbReference type="Proteomes" id="UP001549037">
    <property type="component" value="Unassembled WGS sequence"/>
</dbReference>
<dbReference type="InterPro" id="IPR033752">
    <property type="entry name" value="MetA_family"/>
</dbReference>
<comment type="catalytic activity">
    <reaction evidence="6 7">
        <text>L-homoserine + acetyl-CoA = O-acetyl-L-homoserine + CoA</text>
        <dbReference type="Rhea" id="RHEA:13701"/>
        <dbReference type="ChEBI" id="CHEBI:57287"/>
        <dbReference type="ChEBI" id="CHEBI:57288"/>
        <dbReference type="ChEBI" id="CHEBI:57476"/>
        <dbReference type="ChEBI" id="CHEBI:57716"/>
        <dbReference type="EC" id="2.3.1.31"/>
    </reaction>
</comment>
<dbReference type="Gene3D" id="3.40.50.880">
    <property type="match status" value="1"/>
</dbReference>
<evidence type="ECO:0000313" key="8">
    <source>
        <dbReference type="EMBL" id="MET3633427.1"/>
    </source>
</evidence>
<feature type="active site" evidence="7">
    <location>
        <position position="237"/>
    </location>
</feature>